<sequence length="107" mass="12420">MMQRWQWWARKLHGLRLSVTTLLNTPRVDDRYMISRSVWGRLSIRFDGGPFYPEMVNDLESAFKRFGHLVEHGEELSGAQWAYRIIASGQSVTAAELNAIRTLLRKA</sequence>
<comment type="caution">
    <text evidence="1">The sequence shown here is derived from an EMBL/GenBank/DDBJ whole genome shotgun (WGS) entry which is preliminary data.</text>
</comment>
<proteinExistence type="predicted"/>
<dbReference type="EMBL" id="JACHXI010000029">
    <property type="protein sequence ID" value="MBB3105220.1"/>
    <property type="molecule type" value="Genomic_DNA"/>
</dbReference>
<dbReference type="Proteomes" id="UP000549250">
    <property type="component" value="Unassembled WGS sequence"/>
</dbReference>
<name>A0A839T8L6_AZOMA</name>
<keyword evidence="2" id="KW-1185">Reference proteome</keyword>
<gene>
    <name evidence="1" type="ORF">FHR87_003655</name>
</gene>
<organism evidence="1 2">
    <name type="scientific">Azomonas macrocytogenes</name>
    <name type="common">Azotobacter macrocytogenes</name>
    <dbReference type="NCBI Taxonomy" id="69962"/>
    <lineage>
        <taxon>Bacteria</taxon>
        <taxon>Pseudomonadati</taxon>
        <taxon>Pseudomonadota</taxon>
        <taxon>Gammaproteobacteria</taxon>
        <taxon>Pseudomonadales</taxon>
        <taxon>Pseudomonadaceae</taxon>
        <taxon>Azomonas</taxon>
    </lineage>
</organism>
<evidence type="ECO:0000313" key="1">
    <source>
        <dbReference type="EMBL" id="MBB3105220.1"/>
    </source>
</evidence>
<evidence type="ECO:0000313" key="2">
    <source>
        <dbReference type="Proteomes" id="UP000549250"/>
    </source>
</evidence>
<protein>
    <submittedName>
        <fullName evidence="1">Uncharacterized protein</fullName>
    </submittedName>
</protein>
<dbReference type="RefSeq" id="WP_183168091.1">
    <property type="nucleotide sequence ID" value="NZ_JACHXI010000029.1"/>
</dbReference>
<reference evidence="1 2" key="1">
    <citation type="submission" date="2020-08" db="EMBL/GenBank/DDBJ databases">
        <title>Genomic Encyclopedia of Type Strains, Phase III (KMG-III): the genomes of soil and plant-associated and newly described type strains.</title>
        <authorList>
            <person name="Whitman W."/>
        </authorList>
    </citation>
    <scope>NUCLEOTIDE SEQUENCE [LARGE SCALE GENOMIC DNA]</scope>
    <source>
        <strain evidence="1 2">CECT 4462</strain>
    </source>
</reference>
<accession>A0A839T8L6</accession>
<dbReference type="AlphaFoldDB" id="A0A839T8L6"/>